<sequence length="307" mass="32893">MSYDLIIIGGGPAGLTAGLYGARGGLNTLIIERGAPGGQAGQTDRIENYPGFPEGISGLDLAFKFAEQAERHGARLEMGTVEKVDFTGELKRVWTGETEYTGRAVIIATGSSPRPLQVPGEETLRGRGVSYCATCDGAFFRGKKVAVVGGGDSAVEEALFLTRFADQVTIIHRRDKLRAIQVLQKRAQENPKINFYWNTVVEAILGENKVEALRLKDVVSGAVREEPFDGIFIFIGLKPNTEFLGDAVTLDENGYIVTREDLATSAPGVFAAGDVRAKAFRQVATAVGDGAAAAMAAQKYLAEMFLK</sequence>
<keyword evidence="4 7" id="KW-0560">Oxidoreductase</keyword>
<evidence type="ECO:0000256" key="3">
    <source>
        <dbReference type="ARBA" id="ARBA00022827"/>
    </source>
</evidence>
<dbReference type="RefSeq" id="WP_084663011.1">
    <property type="nucleotide sequence ID" value="NZ_LT838272.1"/>
</dbReference>
<keyword evidence="6 7" id="KW-0676">Redox-active center</keyword>
<comment type="subunit">
    <text evidence="7">Homodimer.</text>
</comment>
<keyword evidence="5" id="KW-1015">Disulfide bond</keyword>
<evidence type="ECO:0000259" key="9">
    <source>
        <dbReference type="Pfam" id="PF07992"/>
    </source>
</evidence>
<evidence type="ECO:0000256" key="8">
    <source>
        <dbReference type="RuleBase" id="RU003881"/>
    </source>
</evidence>
<dbReference type="InterPro" id="IPR050097">
    <property type="entry name" value="Ferredoxin-NADP_redctase_2"/>
</dbReference>
<reference evidence="10 11" key="1">
    <citation type="submission" date="2017-04" db="EMBL/GenBank/DDBJ databases">
        <authorList>
            <person name="Afonso C.L."/>
            <person name="Miller P.J."/>
            <person name="Scott M.A."/>
            <person name="Spackman E."/>
            <person name="Goraichik I."/>
            <person name="Dimitrov K.M."/>
            <person name="Suarez D.L."/>
            <person name="Swayne D.E."/>
        </authorList>
    </citation>
    <scope>NUCLEOTIDE SEQUENCE [LARGE SCALE GENOMIC DNA]</scope>
    <source>
        <strain evidence="10 11">ToBE</strain>
    </source>
</reference>
<dbReference type="STRING" id="698762.SAMN00808754_0097"/>
<dbReference type="PRINTS" id="PR00368">
    <property type="entry name" value="FADPNR"/>
</dbReference>
<evidence type="ECO:0000256" key="7">
    <source>
        <dbReference type="RuleBase" id="RU003880"/>
    </source>
</evidence>
<keyword evidence="2 7" id="KW-0285">Flavoprotein</keyword>
<comment type="catalytic activity">
    <reaction evidence="7">
        <text>[thioredoxin]-dithiol + NADP(+) = [thioredoxin]-disulfide + NADPH + H(+)</text>
        <dbReference type="Rhea" id="RHEA:20345"/>
        <dbReference type="Rhea" id="RHEA-COMP:10698"/>
        <dbReference type="Rhea" id="RHEA-COMP:10700"/>
        <dbReference type="ChEBI" id="CHEBI:15378"/>
        <dbReference type="ChEBI" id="CHEBI:29950"/>
        <dbReference type="ChEBI" id="CHEBI:50058"/>
        <dbReference type="ChEBI" id="CHEBI:57783"/>
        <dbReference type="ChEBI" id="CHEBI:58349"/>
        <dbReference type="EC" id="1.8.1.9"/>
    </reaction>
</comment>
<dbReference type="PROSITE" id="PS00573">
    <property type="entry name" value="PYRIDINE_REDOX_2"/>
    <property type="match status" value="1"/>
</dbReference>
<dbReference type="EC" id="1.8.1.9" evidence="7"/>
<evidence type="ECO:0000313" key="10">
    <source>
        <dbReference type="EMBL" id="SMB89010.1"/>
    </source>
</evidence>
<dbReference type="InterPro" id="IPR005982">
    <property type="entry name" value="Thioredox_Rdtase"/>
</dbReference>
<dbReference type="InterPro" id="IPR036188">
    <property type="entry name" value="FAD/NAD-bd_sf"/>
</dbReference>
<comment type="cofactor">
    <cofactor evidence="8">
        <name>FAD</name>
        <dbReference type="ChEBI" id="CHEBI:57692"/>
    </cofactor>
    <text evidence="8">Binds 1 FAD per subunit.</text>
</comment>
<dbReference type="PRINTS" id="PR00469">
    <property type="entry name" value="PNDRDTASEII"/>
</dbReference>
<dbReference type="EMBL" id="LT838272">
    <property type="protein sequence ID" value="SMB89010.1"/>
    <property type="molecule type" value="Genomic_DNA"/>
</dbReference>
<organism evidence="10 11">
    <name type="scientific">Thermanaeromonas toyohensis ToBE</name>
    <dbReference type="NCBI Taxonomy" id="698762"/>
    <lineage>
        <taxon>Bacteria</taxon>
        <taxon>Bacillati</taxon>
        <taxon>Bacillota</taxon>
        <taxon>Clostridia</taxon>
        <taxon>Neomoorellales</taxon>
        <taxon>Neomoorellaceae</taxon>
        <taxon>Thermanaeromonas</taxon>
    </lineage>
</organism>
<keyword evidence="3 7" id="KW-0274">FAD</keyword>
<dbReference type="Pfam" id="PF07992">
    <property type="entry name" value="Pyr_redox_2"/>
    <property type="match status" value="1"/>
</dbReference>
<dbReference type="Proteomes" id="UP000192569">
    <property type="component" value="Chromosome I"/>
</dbReference>
<dbReference type="GO" id="GO:0005737">
    <property type="term" value="C:cytoplasm"/>
    <property type="evidence" value="ECO:0007669"/>
    <property type="project" value="InterPro"/>
</dbReference>
<evidence type="ECO:0000256" key="4">
    <source>
        <dbReference type="ARBA" id="ARBA00023002"/>
    </source>
</evidence>
<dbReference type="Gene3D" id="3.50.50.60">
    <property type="entry name" value="FAD/NAD(P)-binding domain"/>
    <property type="match status" value="2"/>
</dbReference>
<dbReference type="PANTHER" id="PTHR48105">
    <property type="entry name" value="THIOREDOXIN REDUCTASE 1-RELATED-RELATED"/>
    <property type="match status" value="1"/>
</dbReference>
<evidence type="ECO:0000313" key="11">
    <source>
        <dbReference type="Proteomes" id="UP000192569"/>
    </source>
</evidence>
<dbReference type="InterPro" id="IPR023753">
    <property type="entry name" value="FAD/NAD-binding_dom"/>
</dbReference>
<evidence type="ECO:0000256" key="2">
    <source>
        <dbReference type="ARBA" id="ARBA00022630"/>
    </source>
</evidence>
<keyword evidence="11" id="KW-1185">Reference proteome</keyword>
<gene>
    <name evidence="10" type="ORF">SAMN00808754_0097</name>
</gene>
<dbReference type="SUPFAM" id="SSF51905">
    <property type="entry name" value="FAD/NAD(P)-binding domain"/>
    <property type="match status" value="1"/>
</dbReference>
<accession>A0A1W1V749</accession>
<proteinExistence type="inferred from homology"/>
<name>A0A1W1V749_9FIRM</name>
<dbReference type="NCBIfam" id="TIGR01292">
    <property type="entry name" value="TRX_reduct"/>
    <property type="match status" value="1"/>
</dbReference>
<comment type="similarity">
    <text evidence="1 7">Belongs to the class-II pyridine nucleotide-disulfide oxidoreductase family.</text>
</comment>
<evidence type="ECO:0000256" key="5">
    <source>
        <dbReference type="ARBA" id="ARBA00023157"/>
    </source>
</evidence>
<keyword evidence="8" id="KW-0521">NADP</keyword>
<dbReference type="InterPro" id="IPR008255">
    <property type="entry name" value="Pyr_nucl-diS_OxRdtase_2_AS"/>
</dbReference>
<feature type="domain" description="FAD/NAD(P)-binding" evidence="9">
    <location>
        <begin position="3"/>
        <end position="290"/>
    </location>
</feature>
<dbReference type="OrthoDB" id="9806179at2"/>
<evidence type="ECO:0000256" key="6">
    <source>
        <dbReference type="ARBA" id="ARBA00023284"/>
    </source>
</evidence>
<dbReference type="GO" id="GO:0019430">
    <property type="term" value="P:removal of superoxide radicals"/>
    <property type="evidence" value="ECO:0007669"/>
    <property type="project" value="UniProtKB-UniRule"/>
</dbReference>
<evidence type="ECO:0000256" key="1">
    <source>
        <dbReference type="ARBA" id="ARBA00009333"/>
    </source>
</evidence>
<dbReference type="AlphaFoldDB" id="A0A1W1V749"/>
<dbReference type="GO" id="GO:0004791">
    <property type="term" value="F:thioredoxin-disulfide reductase (NADPH) activity"/>
    <property type="evidence" value="ECO:0007669"/>
    <property type="project" value="UniProtKB-UniRule"/>
</dbReference>
<protein>
    <recommendedName>
        <fullName evidence="7">Thioredoxin reductase</fullName>
        <ecNumber evidence="7">1.8.1.9</ecNumber>
    </recommendedName>
</protein>